<proteinExistence type="predicted"/>
<reference evidence="1" key="2">
    <citation type="journal article" date="2020" name="Nat. Commun.">
        <title>Large-scale genome sequencing of mycorrhizal fungi provides insights into the early evolution of symbiotic traits.</title>
        <authorList>
            <person name="Miyauchi S."/>
            <person name="Kiss E."/>
            <person name="Kuo A."/>
            <person name="Drula E."/>
            <person name="Kohler A."/>
            <person name="Sanchez-Garcia M."/>
            <person name="Morin E."/>
            <person name="Andreopoulos B."/>
            <person name="Barry K.W."/>
            <person name="Bonito G."/>
            <person name="Buee M."/>
            <person name="Carver A."/>
            <person name="Chen C."/>
            <person name="Cichocki N."/>
            <person name="Clum A."/>
            <person name="Culley D."/>
            <person name="Crous P.W."/>
            <person name="Fauchery L."/>
            <person name="Girlanda M."/>
            <person name="Hayes R.D."/>
            <person name="Keri Z."/>
            <person name="LaButti K."/>
            <person name="Lipzen A."/>
            <person name="Lombard V."/>
            <person name="Magnuson J."/>
            <person name="Maillard F."/>
            <person name="Murat C."/>
            <person name="Nolan M."/>
            <person name="Ohm R.A."/>
            <person name="Pangilinan J."/>
            <person name="Pereira M.F."/>
            <person name="Perotto S."/>
            <person name="Peter M."/>
            <person name="Pfister S."/>
            <person name="Riley R."/>
            <person name="Sitrit Y."/>
            <person name="Stielow J.B."/>
            <person name="Szollosi G."/>
            <person name="Zifcakova L."/>
            <person name="Stursova M."/>
            <person name="Spatafora J.W."/>
            <person name="Tedersoo L."/>
            <person name="Vaario L.M."/>
            <person name="Yamada A."/>
            <person name="Yan M."/>
            <person name="Wang P."/>
            <person name="Xu J."/>
            <person name="Bruns T."/>
            <person name="Baldrian P."/>
            <person name="Vilgalys R."/>
            <person name="Dunand C."/>
            <person name="Henrissat B."/>
            <person name="Grigoriev I.V."/>
            <person name="Hibbett D."/>
            <person name="Nagy L.G."/>
            <person name="Martin F.M."/>
        </authorList>
    </citation>
    <scope>NUCLEOTIDE SEQUENCE</scope>
    <source>
        <strain evidence="1">P2</strain>
    </source>
</reference>
<reference evidence="1" key="1">
    <citation type="submission" date="2019-10" db="EMBL/GenBank/DDBJ databases">
        <authorList>
            <consortium name="DOE Joint Genome Institute"/>
            <person name="Kuo A."/>
            <person name="Miyauchi S."/>
            <person name="Kiss E."/>
            <person name="Drula E."/>
            <person name="Kohler A."/>
            <person name="Sanchez-Garcia M."/>
            <person name="Andreopoulos B."/>
            <person name="Barry K.W."/>
            <person name="Bonito G."/>
            <person name="Buee M."/>
            <person name="Carver A."/>
            <person name="Chen C."/>
            <person name="Cichocki N."/>
            <person name="Clum A."/>
            <person name="Culley D."/>
            <person name="Crous P.W."/>
            <person name="Fauchery L."/>
            <person name="Girlanda M."/>
            <person name="Hayes R."/>
            <person name="Keri Z."/>
            <person name="Labutti K."/>
            <person name="Lipzen A."/>
            <person name="Lombard V."/>
            <person name="Magnuson J."/>
            <person name="Maillard F."/>
            <person name="Morin E."/>
            <person name="Murat C."/>
            <person name="Nolan M."/>
            <person name="Ohm R."/>
            <person name="Pangilinan J."/>
            <person name="Pereira M."/>
            <person name="Perotto S."/>
            <person name="Peter M."/>
            <person name="Riley R."/>
            <person name="Sitrit Y."/>
            <person name="Stielow B."/>
            <person name="Szollosi G."/>
            <person name="Zifcakova L."/>
            <person name="Stursova M."/>
            <person name="Spatafora J.W."/>
            <person name="Tedersoo L."/>
            <person name="Vaario L.-M."/>
            <person name="Yamada A."/>
            <person name="Yan M."/>
            <person name="Wang P."/>
            <person name="Xu J."/>
            <person name="Bruns T."/>
            <person name="Baldrian P."/>
            <person name="Vilgalys R."/>
            <person name="Henrissat B."/>
            <person name="Grigoriev I.V."/>
            <person name="Hibbett D."/>
            <person name="Nagy L.G."/>
            <person name="Martin F.M."/>
        </authorList>
    </citation>
    <scope>NUCLEOTIDE SEQUENCE</scope>
    <source>
        <strain evidence="1">P2</strain>
    </source>
</reference>
<accession>A0ACB6ZLJ5</accession>
<keyword evidence="2" id="KW-1185">Reference proteome</keyword>
<organism evidence="1 2">
    <name type="scientific">Thelephora ganbajun</name>
    <name type="common">Ganba fungus</name>
    <dbReference type="NCBI Taxonomy" id="370292"/>
    <lineage>
        <taxon>Eukaryota</taxon>
        <taxon>Fungi</taxon>
        <taxon>Dikarya</taxon>
        <taxon>Basidiomycota</taxon>
        <taxon>Agaricomycotina</taxon>
        <taxon>Agaricomycetes</taxon>
        <taxon>Thelephorales</taxon>
        <taxon>Thelephoraceae</taxon>
        <taxon>Thelephora</taxon>
    </lineage>
</organism>
<evidence type="ECO:0000313" key="1">
    <source>
        <dbReference type="EMBL" id="KAF9650409.1"/>
    </source>
</evidence>
<evidence type="ECO:0000313" key="2">
    <source>
        <dbReference type="Proteomes" id="UP000886501"/>
    </source>
</evidence>
<dbReference type="EMBL" id="MU117985">
    <property type="protein sequence ID" value="KAF9650409.1"/>
    <property type="molecule type" value="Genomic_DNA"/>
</dbReference>
<protein>
    <submittedName>
        <fullName evidence="1">Uncharacterized protein</fullName>
    </submittedName>
</protein>
<name>A0ACB6ZLJ5_THEGA</name>
<dbReference type="Proteomes" id="UP000886501">
    <property type="component" value="Unassembled WGS sequence"/>
</dbReference>
<sequence length="368" mass="41704">MPLYLPPSMKFERLTDSLPARLLRSTLSFRPFQSKGPRPRVMQMGPNELFLDILSYFPVGDYLDCYYRAQISPLLRPTLRIPRVYLERSRILVALTSTCWDMRLRLLPWLWGRVQAYIVLGSYTTSASRVGQSLLMQCRLLLKSPSLAAHVHVLSVDLVFQKPEIQSRLSSFVRCLRALPNLHTLEIVYYLGGKNSTAIKRAFLSVRLPNVLTLTVYSGAESVIKACPNVRAVTLICGGFVIPDSAVDLLADMRHTIRRVAIIHGNPRGVAKLAERFPTLEELSLAEPSARHLRAITGFSSLRTLELVLLPSRRTGADPREMWTDQVQAAVDVLRTIPGNSPILIRLRKVDNTYLVSSPWWEMEEIWV</sequence>
<comment type="caution">
    <text evidence="1">The sequence shown here is derived from an EMBL/GenBank/DDBJ whole genome shotgun (WGS) entry which is preliminary data.</text>
</comment>
<gene>
    <name evidence="1" type="ORF">BDM02DRAFT_1432761</name>
</gene>